<dbReference type="Proteomes" id="UP000677054">
    <property type="component" value="Unassembled WGS sequence"/>
</dbReference>
<name>A0A7R8X5X2_9CRUS</name>
<keyword evidence="9 12" id="KW-0472">Membrane</keyword>
<reference evidence="13" key="1">
    <citation type="submission" date="2020-11" db="EMBL/GenBank/DDBJ databases">
        <authorList>
            <person name="Tran Van P."/>
        </authorList>
    </citation>
    <scope>NUCLEOTIDE SEQUENCE</scope>
</reference>
<keyword evidence="6 12" id="KW-1133">Transmembrane helix</keyword>
<feature type="transmembrane region" description="Helical" evidence="12">
    <location>
        <begin position="94"/>
        <end position="113"/>
    </location>
</feature>
<dbReference type="InterPro" id="IPR051163">
    <property type="entry name" value="Sodium:Solute_Symporter_SSF"/>
</dbReference>
<dbReference type="GO" id="GO:0005886">
    <property type="term" value="C:plasma membrane"/>
    <property type="evidence" value="ECO:0007669"/>
    <property type="project" value="UniProtKB-SubCell"/>
</dbReference>
<keyword evidence="10" id="KW-0739">Sodium transport</keyword>
<evidence type="ECO:0000256" key="5">
    <source>
        <dbReference type="ARBA" id="ARBA00022692"/>
    </source>
</evidence>
<keyword evidence="3" id="KW-0813">Transport</keyword>
<dbReference type="EMBL" id="LR899633">
    <property type="protein sequence ID" value="CAD7241276.1"/>
    <property type="molecule type" value="Genomic_DNA"/>
</dbReference>
<keyword evidence="14" id="KW-1185">Reference proteome</keyword>
<evidence type="ECO:0000256" key="8">
    <source>
        <dbReference type="ARBA" id="ARBA00023065"/>
    </source>
</evidence>
<evidence type="ECO:0000256" key="2">
    <source>
        <dbReference type="ARBA" id="ARBA00006434"/>
    </source>
</evidence>
<evidence type="ECO:0000256" key="7">
    <source>
        <dbReference type="ARBA" id="ARBA00023053"/>
    </source>
</evidence>
<evidence type="ECO:0008006" key="15">
    <source>
        <dbReference type="Google" id="ProtNLM"/>
    </source>
</evidence>
<keyword evidence="8" id="KW-0406">Ion transport</keyword>
<organism evidence="13">
    <name type="scientific">Darwinula stevensoni</name>
    <dbReference type="NCBI Taxonomy" id="69355"/>
    <lineage>
        <taxon>Eukaryota</taxon>
        <taxon>Metazoa</taxon>
        <taxon>Ecdysozoa</taxon>
        <taxon>Arthropoda</taxon>
        <taxon>Crustacea</taxon>
        <taxon>Oligostraca</taxon>
        <taxon>Ostracoda</taxon>
        <taxon>Podocopa</taxon>
        <taxon>Podocopida</taxon>
        <taxon>Darwinulocopina</taxon>
        <taxon>Darwinuloidea</taxon>
        <taxon>Darwinulidae</taxon>
        <taxon>Darwinula</taxon>
    </lineage>
</organism>
<dbReference type="Pfam" id="PF00474">
    <property type="entry name" value="SSF"/>
    <property type="match status" value="1"/>
</dbReference>
<evidence type="ECO:0000256" key="6">
    <source>
        <dbReference type="ARBA" id="ARBA00022989"/>
    </source>
</evidence>
<dbReference type="InterPro" id="IPR038377">
    <property type="entry name" value="Na/Glc_symporter_sf"/>
</dbReference>
<dbReference type="GO" id="GO:0015293">
    <property type="term" value="F:symporter activity"/>
    <property type="evidence" value="ECO:0007669"/>
    <property type="project" value="TreeGrafter"/>
</dbReference>
<evidence type="ECO:0000256" key="9">
    <source>
        <dbReference type="ARBA" id="ARBA00023136"/>
    </source>
</evidence>
<evidence type="ECO:0000256" key="11">
    <source>
        <dbReference type="RuleBase" id="RU362091"/>
    </source>
</evidence>
<feature type="transmembrane region" description="Helical" evidence="12">
    <location>
        <begin position="58"/>
        <end position="82"/>
    </location>
</feature>
<evidence type="ECO:0000313" key="13">
    <source>
        <dbReference type="EMBL" id="CAD7241276.1"/>
    </source>
</evidence>
<dbReference type="GO" id="GO:0006814">
    <property type="term" value="P:sodium ion transport"/>
    <property type="evidence" value="ECO:0007669"/>
    <property type="project" value="UniProtKB-KW"/>
</dbReference>
<proteinExistence type="inferred from homology"/>
<dbReference type="PANTHER" id="PTHR42985:SF40">
    <property type="entry name" value="LD47995P-RELATED"/>
    <property type="match status" value="1"/>
</dbReference>
<evidence type="ECO:0000256" key="1">
    <source>
        <dbReference type="ARBA" id="ARBA00004651"/>
    </source>
</evidence>
<comment type="similarity">
    <text evidence="2 11">Belongs to the sodium:solute symporter (SSF) (TC 2.A.21) family.</text>
</comment>
<comment type="subcellular location">
    <subcellularLocation>
        <location evidence="1">Cell membrane</location>
        <topology evidence="1">Multi-pass membrane protein</topology>
    </subcellularLocation>
</comment>
<keyword evidence="5 12" id="KW-0812">Transmembrane</keyword>
<dbReference type="AlphaFoldDB" id="A0A7R8X5X2"/>
<evidence type="ECO:0000313" key="14">
    <source>
        <dbReference type="Proteomes" id="UP000677054"/>
    </source>
</evidence>
<protein>
    <recommendedName>
        <fullName evidence="15">Sodium-dependent multivitamin transporter</fullName>
    </recommendedName>
</protein>
<dbReference type="Gene3D" id="1.20.1730.10">
    <property type="entry name" value="Sodium/glucose cotransporter"/>
    <property type="match status" value="1"/>
</dbReference>
<evidence type="ECO:0000256" key="12">
    <source>
        <dbReference type="SAM" id="Phobius"/>
    </source>
</evidence>
<feature type="transmembrane region" description="Helical" evidence="12">
    <location>
        <begin position="120"/>
        <end position="140"/>
    </location>
</feature>
<sequence>MNSNPAEVYAHGSQWFATTFGVALGIFSAMLIFVPFFHKLQLGSIFEYFEMRYGTKSVRILGSVIFILQQVLYMTVALYAPVIAVASVTPFPEWTAILVAGGICTIYTTIGGLKGVVWTDALQVVFMLAGLLLIDIYGTISVGGPNKVWDIASQYQRDQMFK</sequence>
<gene>
    <name evidence="13" type="ORF">DSTB1V02_LOCUS1276</name>
</gene>
<dbReference type="InterPro" id="IPR001734">
    <property type="entry name" value="Na/solute_symporter"/>
</dbReference>
<keyword evidence="7" id="KW-0915">Sodium</keyword>
<feature type="transmembrane region" description="Helical" evidence="12">
    <location>
        <begin position="15"/>
        <end position="37"/>
    </location>
</feature>
<evidence type="ECO:0000256" key="10">
    <source>
        <dbReference type="ARBA" id="ARBA00023201"/>
    </source>
</evidence>
<keyword evidence="4" id="KW-1003">Cell membrane</keyword>
<dbReference type="EMBL" id="CAJPEV010000116">
    <property type="protein sequence ID" value="CAG0880842.1"/>
    <property type="molecule type" value="Genomic_DNA"/>
</dbReference>
<evidence type="ECO:0000256" key="3">
    <source>
        <dbReference type="ARBA" id="ARBA00022448"/>
    </source>
</evidence>
<dbReference type="PROSITE" id="PS50283">
    <property type="entry name" value="NA_SOLUT_SYMP_3"/>
    <property type="match status" value="1"/>
</dbReference>
<accession>A0A7R8X5X2</accession>
<evidence type="ECO:0000256" key="4">
    <source>
        <dbReference type="ARBA" id="ARBA00022475"/>
    </source>
</evidence>
<dbReference type="OrthoDB" id="6363405at2759"/>
<dbReference type="PANTHER" id="PTHR42985">
    <property type="entry name" value="SODIUM-COUPLED MONOCARBOXYLATE TRANSPORTER"/>
    <property type="match status" value="1"/>
</dbReference>